<evidence type="ECO:0000313" key="4">
    <source>
        <dbReference type="Proteomes" id="UP000215539"/>
    </source>
</evidence>
<evidence type="ECO:0000313" key="2">
    <source>
        <dbReference type="EMBL" id="SNV05903.1"/>
    </source>
</evidence>
<accession>A0AAX2GW07</accession>
<protein>
    <recommendedName>
        <fullName evidence="5">Methylmalonyl-CoA mutase</fullName>
    </recommendedName>
</protein>
<dbReference type="EMBL" id="CP014227">
    <property type="protein sequence ID" value="AMD84993.1"/>
    <property type="molecule type" value="Genomic_DNA"/>
</dbReference>
<proteinExistence type="predicted"/>
<dbReference type="RefSeq" id="WP_066428993.1">
    <property type="nucleotide sequence ID" value="NZ_CP014227.1"/>
</dbReference>
<gene>
    <name evidence="1" type="ORF">AXF12_05370</name>
    <name evidence="2" type="ORF">SAMEA44541418_00651</name>
</gene>
<reference evidence="1 3" key="1">
    <citation type="submission" date="2016-02" db="EMBL/GenBank/DDBJ databases">
        <authorList>
            <person name="Holder M.E."/>
            <person name="Ajami N.J."/>
            <person name="Petrosino J.F."/>
        </authorList>
    </citation>
    <scope>NUCLEOTIDE SEQUENCE [LARGE SCALE GENOMIC DNA]</scope>
    <source>
        <strain evidence="1 3">CCUG 32990</strain>
    </source>
</reference>
<dbReference type="EMBL" id="LT906449">
    <property type="protein sequence ID" value="SNV05903.1"/>
    <property type="molecule type" value="Genomic_DNA"/>
</dbReference>
<dbReference type="KEGG" id="chg:AXF12_05370"/>
<reference evidence="2 4" key="2">
    <citation type="submission" date="2017-06" db="EMBL/GenBank/DDBJ databases">
        <authorList>
            <consortium name="Pathogen Informatics"/>
        </authorList>
    </citation>
    <scope>NUCLEOTIDE SEQUENCE [LARGE SCALE GENOMIC DNA]</scope>
    <source>
        <strain evidence="2 4">NCTC12947</strain>
    </source>
</reference>
<keyword evidence="3" id="KW-1185">Reference proteome</keyword>
<evidence type="ECO:0008006" key="5">
    <source>
        <dbReference type="Google" id="ProtNLM"/>
    </source>
</evidence>
<dbReference type="GO" id="GO:0003824">
    <property type="term" value="F:catalytic activity"/>
    <property type="evidence" value="ECO:0007669"/>
    <property type="project" value="InterPro"/>
</dbReference>
<organism evidence="2 4">
    <name type="scientific">Capnocytophaga haemolytica</name>
    <dbReference type="NCBI Taxonomy" id="45243"/>
    <lineage>
        <taxon>Bacteria</taxon>
        <taxon>Pseudomonadati</taxon>
        <taxon>Bacteroidota</taxon>
        <taxon>Flavobacteriia</taxon>
        <taxon>Flavobacteriales</taxon>
        <taxon>Flavobacteriaceae</taxon>
        <taxon>Capnocytophaga</taxon>
    </lineage>
</organism>
<name>A0AAX2GW07_9FLAO</name>
<dbReference type="InterPro" id="IPR016176">
    <property type="entry name" value="Cbl-dep_enz_cat"/>
</dbReference>
<dbReference type="GO" id="GO:0031419">
    <property type="term" value="F:cobalamin binding"/>
    <property type="evidence" value="ECO:0007669"/>
    <property type="project" value="InterPro"/>
</dbReference>
<dbReference type="Proteomes" id="UP000065822">
    <property type="component" value="Chromosome"/>
</dbReference>
<evidence type="ECO:0000313" key="3">
    <source>
        <dbReference type="Proteomes" id="UP000065822"/>
    </source>
</evidence>
<dbReference type="Gene3D" id="3.20.20.240">
    <property type="entry name" value="Methylmalonyl-CoA mutase"/>
    <property type="match status" value="1"/>
</dbReference>
<dbReference type="SUPFAM" id="SSF51703">
    <property type="entry name" value="Cobalamin (vitamin B12)-dependent enzymes"/>
    <property type="match status" value="1"/>
</dbReference>
<sequence length="389" mass="45089">MEIASKQWKQQLQYALQGRDYQTLITTTSEGIPILPFYTEEHVGEPFTIKGRSRVGVHLFCSDPELTLQRMQEFHNSGVDLFLVTLIAPCTYEQIPKQLRIEGAQVLFTPDPLIDAFRRGILPPNTLRTDLSSPLQLNATLYREAGASLTHQMAYALAQIKEYDTDNDTADIYLRVAVGEALLLEIAALRALRKLLREQFPTRRTHIVAEVLQRRLTLVRSNYNKDYIPLAYEAAALGQADFIITQTSDFYRYKNEMKEHTQIQNLLSIIKKSSVGFINEAYSVQALTKEIYHTVSLKYEHIQSQDGLLNFYQKEQLQWEIKRQNKREQQEFDAQLIEAGITPENTHIYGEEHWNLYPFTKKLNAITKFFPLIPKRLWQNFELTSIKQA</sequence>
<dbReference type="AlphaFoldDB" id="A0AAX2GW07"/>
<evidence type="ECO:0000313" key="1">
    <source>
        <dbReference type="EMBL" id="AMD84993.1"/>
    </source>
</evidence>
<dbReference type="Proteomes" id="UP000215539">
    <property type="component" value="Chromosome 1"/>
</dbReference>